<dbReference type="SUPFAM" id="SSF57716">
    <property type="entry name" value="Glucocorticoid receptor-like (DNA-binding domain)"/>
    <property type="match status" value="2"/>
</dbReference>
<keyword evidence="3 5" id="KW-0862">Zinc</keyword>
<evidence type="ECO:0000256" key="3">
    <source>
        <dbReference type="ARBA" id="ARBA00022833"/>
    </source>
</evidence>
<keyword evidence="4 5" id="KW-0440">LIM domain</keyword>
<name>H2DJY6_MNELE</name>
<dbReference type="Gene3D" id="2.10.110.10">
    <property type="entry name" value="Cysteine Rich Protein"/>
    <property type="match status" value="2"/>
</dbReference>
<dbReference type="PANTHER" id="PTHR24205:SF16">
    <property type="entry name" value="GH01042P-RELATED"/>
    <property type="match status" value="1"/>
</dbReference>
<dbReference type="PANTHER" id="PTHR24205">
    <property type="entry name" value="FOUR AND A HALF LIM DOMAINS PROTEIN"/>
    <property type="match status" value="1"/>
</dbReference>
<evidence type="ECO:0000256" key="5">
    <source>
        <dbReference type="PROSITE-ProRule" id="PRU00125"/>
    </source>
</evidence>
<dbReference type="HOGENOM" id="CLU_2064191_0_0_1"/>
<evidence type="ECO:0000313" key="7">
    <source>
        <dbReference type="EMBL" id="AEY80357.1"/>
    </source>
</evidence>
<protein>
    <submittedName>
        <fullName evidence="7">Unclassified LIM protein ML20602b</fullName>
    </submittedName>
</protein>
<dbReference type="GO" id="GO:0046872">
    <property type="term" value="F:metal ion binding"/>
    <property type="evidence" value="ECO:0007669"/>
    <property type="project" value="UniProtKB-KW"/>
</dbReference>
<evidence type="ECO:0000256" key="2">
    <source>
        <dbReference type="ARBA" id="ARBA00022737"/>
    </source>
</evidence>
<dbReference type="AlphaFoldDB" id="H2DJY6"/>
<organism evidence="7">
    <name type="scientific">Mnemiopsis leidyi</name>
    <name type="common">Sea walnut</name>
    <name type="synonym">Warty comb jellyfish</name>
    <dbReference type="NCBI Taxonomy" id="27923"/>
    <lineage>
        <taxon>Eukaryota</taxon>
        <taxon>Metazoa</taxon>
        <taxon>Ctenophora</taxon>
        <taxon>Tentaculata</taxon>
        <taxon>Lobata</taxon>
        <taxon>Bolinopsidae</taxon>
        <taxon>Mnemiopsis</taxon>
    </lineage>
</organism>
<feature type="domain" description="LIM zinc-binding" evidence="6">
    <location>
        <begin position="5"/>
        <end position="64"/>
    </location>
</feature>
<reference evidence="7" key="1">
    <citation type="submission" date="2011-08" db="EMBL/GenBank/DDBJ databases">
        <title>The Diversification of the LIM Superclass at the Base of the Metazoa Increased Subcellular Complexity and Promoted Multicellular Specialization.</title>
        <authorList>
            <person name="Koch B.J."/>
            <person name="Ryan J.F."/>
            <person name="Baxevanis A.D."/>
        </authorList>
    </citation>
    <scope>NUCLEOTIDE SEQUENCE</scope>
</reference>
<proteinExistence type="evidence at transcript level"/>
<sequence length="119" mass="13411">MSDGPICGGCNQNIPSKWVTGLDKFWHHECFRCVSCNRVVSPTESFYDKDKPDCFNCRGAPQVFTCGICNQTISGQRLIYLANTYHYGCKRCTKCQSFSADQHDNIKILANGDFVHTNC</sequence>
<dbReference type="PROSITE" id="PS00478">
    <property type="entry name" value="LIM_DOMAIN_1"/>
    <property type="match status" value="1"/>
</dbReference>
<evidence type="ECO:0000259" key="6">
    <source>
        <dbReference type="PROSITE" id="PS50023"/>
    </source>
</evidence>
<dbReference type="InterPro" id="IPR001781">
    <property type="entry name" value="Znf_LIM"/>
</dbReference>
<dbReference type="SMART" id="SM00132">
    <property type="entry name" value="LIM"/>
    <property type="match status" value="2"/>
</dbReference>
<gene>
    <name evidence="7" type="primary">ML20602</name>
</gene>
<keyword evidence="1 5" id="KW-0479">Metal-binding</keyword>
<keyword evidence="2" id="KW-0677">Repeat</keyword>
<evidence type="ECO:0000256" key="4">
    <source>
        <dbReference type="ARBA" id="ARBA00023038"/>
    </source>
</evidence>
<accession>H2DJY6</accession>
<dbReference type="Pfam" id="PF00412">
    <property type="entry name" value="LIM"/>
    <property type="match status" value="1"/>
</dbReference>
<evidence type="ECO:0000256" key="1">
    <source>
        <dbReference type="ARBA" id="ARBA00022723"/>
    </source>
</evidence>
<dbReference type="EMBL" id="JN615208">
    <property type="protein sequence ID" value="AEY80357.1"/>
    <property type="molecule type" value="mRNA"/>
</dbReference>
<dbReference type="PROSITE" id="PS50023">
    <property type="entry name" value="LIM_DOMAIN_2"/>
    <property type="match status" value="1"/>
</dbReference>